<organism evidence="3 9">
    <name type="scientific">Bactrocera dorsalis</name>
    <name type="common">Oriental fruit fly</name>
    <name type="synonym">Dacus dorsalis</name>
    <dbReference type="NCBI Taxonomy" id="27457"/>
    <lineage>
        <taxon>Eukaryota</taxon>
        <taxon>Metazoa</taxon>
        <taxon>Ecdysozoa</taxon>
        <taxon>Arthropoda</taxon>
        <taxon>Hexapoda</taxon>
        <taxon>Insecta</taxon>
        <taxon>Pterygota</taxon>
        <taxon>Neoptera</taxon>
        <taxon>Endopterygota</taxon>
        <taxon>Diptera</taxon>
        <taxon>Brachycera</taxon>
        <taxon>Muscomorpha</taxon>
        <taxon>Tephritoidea</taxon>
        <taxon>Tephritidae</taxon>
        <taxon>Bactrocera</taxon>
        <taxon>Bactrocera</taxon>
    </lineage>
</organism>
<dbReference type="RefSeq" id="XP_049306313.1">
    <property type="nucleotide sequence ID" value="XM_049450356.1"/>
</dbReference>
<evidence type="ECO:0000313" key="16">
    <source>
        <dbReference type="RefSeq" id="XP_049306341.1"/>
    </source>
</evidence>
<keyword evidence="2" id="KW-0812">Transmembrane</keyword>
<dbReference type="RefSeq" id="XP_049306304.1">
    <property type="nucleotide sequence ID" value="XM_049450347.1"/>
</dbReference>
<feature type="transmembrane region" description="Helical" evidence="2">
    <location>
        <begin position="203"/>
        <end position="224"/>
    </location>
</feature>
<dbReference type="RefSeq" id="XP_049306298.1">
    <property type="nucleotide sequence ID" value="XM_049450341.1"/>
</dbReference>
<evidence type="ECO:0000313" key="9">
    <source>
        <dbReference type="RefSeq" id="XP_049306304.1"/>
    </source>
</evidence>
<evidence type="ECO:0000313" key="12">
    <source>
        <dbReference type="RefSeq" id="XP_049306320.1"/>
    </source>
</evidence>
<feature type="transmembrane region" description="Helical" evidence="2">
    <location>
        <begin position="145"/>
        <end position="165"/>
    </location>
</feature>
<gene>
    <name evidence="4 5 6 7 8 9 10 11 12 13 14 15 16" type="primary">LOC105225451</name>
</gene>
<evidence type="ECO:0000313" key="6">
    <source>
        <dbReference type="RefSeq" id="XP_049306298.1"/>
    </source>
</evidence>
<dbReference type="InterPro" id="IPR032751">
    <property type="entry name" value="Fuseless"/>
</dbReference>
<evidence type="ECO:0000313" key="10">
    <source>
        <dbReference type="RefSeq" id="XP_049306305.1"/>
    </source>
</evidence>
<dbReference type="RefSeq" id="XP_049306320.1">
    <property type="nucleotide sequence ID" value="XM_049450363.1"/>
</dbReference>
<feature type="transmembrane region" description="Helical" evidence="2">
    <location>
        <begin position="113"/>
        <end position="133"/>
    </location>
</feature>
<dbReference type="Pfam" id="PF15993">
    <property type="entry name" value="Fuseless"/>
    <property type="match status" value="1"/>
</dbReference>
<dbReference type="RefSeq" id="XP_049306333.1">
    <property type="nucleotide sequence ID" value="XM_049450376.1"/>
</dbReference>
<feature type="transmembrane region" description="Helical" evidence="2">
    <location>
        <begin position="80"/>
        <end position="101"/>
    </location>
</feature>
<evidence type="ECO:0000313" key="14">
    <source>
        <dbReference type="RefSeq" id="XP_049306333.1"/>
    </source>
</evidence>
<dbReference type="RefSeq" id="XP_049306297.1">
    <property type="nucleotide sequence ID" value="XM_049450340.1"/>
</dbReference>
<dbReference type="GeneID" id="105225451"/>
<proteinExistence type="predicted"/>
<dbReference type="RefSeq" id="XP_049306302.1">
    <property type="nucleotide sequence ID" value="XM_049450345.1"/>
</dbReference>
<feature type="transmembrane region" description="Helical" evidence="2">
    <location>
        <begin position="38"/>
        <end position="60"/>
    </location>
</feature>
<keyword evidence="2" id="KW-0472">Membrane</keyword>
<evidence type="ECO:0000313" key="8">
    <source>
        <dbReference type="RefSeq" id="XP_049306302.1"/>
    </source>
</evidence>
<evidence type="ECO:0000313" key="5">
    <source>
        <dbReference type="RefSeq" id="XP_049306297.1"/>
    </source>
</evidence>
<name>A0ABM3JAP8_BACDO</name>
<feature type="region of interest" description="Disordered" evidence="1">
    <location>
        <begin position="1"/>
        <end position="25"/>
    </location>
</feature>
<feature type="transmembrane region" description="Helical" evidence="2">
    <location>
        <begin position="244"/>
        <end position="262"/>
    </location>
</feature>
<dbReference type="RefSeq" id="XP_049306338.1">
    <property type="nucleotide sequence ID" value="XM_049450381.1"/>
</dbReference>
<keyword evidence="3" id="KW-1185">Reference proteome</keyword>
<dbReference type="Proteomes" id="UP001652620">
    <property type="component" value="Chromosome 1"/>
</dbReference>
<feature type="transmembrane region" description="Helical" evidence="2">
    <location>
        <begin position="274"/>
        <end position="293"/>
    </location>
</feature>
<evidence type="ECO:0000313" key="4">
    <source>
        <dbReference type="RefSeq" id="XP_049306296.1"/>
    </source>
</evidence>
<keyword evidence="2" id="KW-1133">Transmembrane helix</keyword>
<dbReference type="RefSeq" id="XP_049306299.1">
    <property type="nucleotide sequence ID" value="XM_049450342.1"/>
</dbReference>
<dbReference type="RefSeq" id="XP_049306305.1">
    <property type="nucleotide sequence ID" value="XM_049450348.1"/>
</dbReference>
<evidence type="ECO:0000256" key="2">
    <source>
        <dbReference type="SAM" id="Phobius"/>
    </source>
</evidence>
<evidence type="ECO:0000313" key="3">
    <source>
        <dbReference type="Proteomes" id="UP001652620"/>
    </source>
</evidence>
<evidence type="ECO:0000256" key="1">
    <source>
        <dbReference type="SAM" id="MobiDB-lite"/>
    </source>
</evidence>
<evidence type="ECO:0000313" key="11">
    <source>
        <dbReference type="RefSeq" id="XP_049306313.1"/>
    </source>
</evidence>
<dbReference type="RefSeq" id="XP_049306296.1">
    <property type="nucleotide sequence ID" value="XM_049450339.1"/>
</dbReference>
<evidence type="ECO:0000313" key="13">
    <source>
        <dbReference type="RefSeq" id="XP_049306325.1"/>
    </source>
</evidence>
<dbReference type="PANTHER" id="PTHR35270:SF2">
    <property type="entry name" value="FUSELESS, ISOFORM A"/>
    <property type="match status" value="1"/>
</dbReference>
<sequence>MMLSSETSTPSIAKQKTQQSNNTANLSPKKNIKSLHELFLEILDAVLSCVIVAPCVIAYWRGTWELMGVLLFPRSMPLSALMSFLIGLSGHFIFTITQSCFRRYINPDKRRLTYYVISRIYTALFGIVCVNMWRGSWILCDWLTSADSLIIIAAVTLVSLMFLIATRTVRNLSAAPYAVTMDHKSDYFDVDTMFKIPGFHQPGLYVLDTLFSVLVIGTLVVIVWRGVWGIMDITFYPFDRTKSSWSSLILGYIIVVITFVIKPIIRCICKKIDGICKLIICDIFYFLIFFGAVNAWRGIWNLLDIYVYPDNKILSYWLTHLIPFLVLAALKCSNSVLVRGVFIDAEGSPDECVTIPINYVKLHFERERKKKCIYMCHQTDMKKKANKDVQISLLEKSEKVVIKKQAGKDATRLV</sequence>
<protein>
    <submittedName>
        <fullName evidence="4 5">Uncharacterized protein LOC105225451 isoform X3</fullName>
    </submittedName>
</protein>
<feature type="transmembrane region" description="Helical" evidence="2">
    <location>
        <begin position="313"/>
        <end position="330"/>
    </location>
</feature>
<accession>A0ABM3JAP8</accession>
<evidence type="ECO:0000313" key="7">
    <source>
        <dbReference type="RefSeq" id="XP_049306299.1"/>
    </source>
</evidence>
<dbReference type="RefSeq" id="XP_049306341.1">
    <property type="nucleotide sequence ID" value="XM_049450384.1"/>
</dbReference>
<dbReference type="PANTHER" id="PTHR35270">
    <property type="entry name" value="FUSELESS, ISOFORM A"/>
    <property type="match status" value="1"/>
</dbReference>
<reference evidence="3 4" key="1">
    <citation type="submission" date="2025-05" db="UniProtKB">
        <authorList>
            <consortium name="RefSeq"/>
        </authorList>
    </citation>
    <scope>NUCLEOTIDE SEQUENCE [LARGE SCALE GENOMIC DNA]</scope>
    <source>
        <tissue evidence="4 5">Adult</tissue>
    </source>
</reference>
<dbReference type="RefSeq" id="XP_049306325.1">
    <property type="nucleotide sequence ID" value="XM_049450368.1"/>
</dbReference>
<evidence type="ECO:0000313" key="15">
    <source>
        <dbReference type="RefSeq" id="XP_049306338.1"/>
    </source>
</evidence>